<dbReference type="NCBIfam" id="TIGR00088">
    <property type="entry name" value="trmD"/>
    <property type="match status" value="1"/>
</dbReference>
<dbReference type="InterPro" id="IPR016009">
    <property type="entry name" value="tRNA_MeTrfase_TRMD/TRM10"/>
</dbReference>
<proteinExistence type="inferred from homology"/>
<dbReference type="GO" id="GO:0002939">
    <property type="term" value="P:tRNA N1-guanine methylation"/>
    <property type="evidence" value="ECO:0007669"/>
    <property type="project" value="TreeGrafter"/>
</dbReference>
<dbReference type="Gene3D" id="1.10.1270.20">
    <property type="entry name" value="tRNA(m1g37)methyltransferase, domain 2"/>
    <property type="match status" value="1"/>
</dbReference>
<evidence type="ECO:0000256" key="2">
    <source>
        <dbReference type="ARBA" id="ARBA00004496"/>
    </source>
</evidence>
<dbReference type="STRING" id="376427.SAMN04487954_103348"/>
<dbReference type="HAMAP" id="MF_00605">
    <property type="entry name" value="TrmD"/>
    <property type="match status" value="1"/>
</dbReference>
<evidence type="ECO:0000256" key="14">
    <source>
        <dbReference type="ARBA" id="ARBA00047783"/>
    </source>
</evidence>
<dbReference type="Proteomes" id="UP000198525">
    <property type="component" value="Unassembled WGS sequence"/>
</dbReference>
<dbReference type="GO" id="GO:0052906">
    <property type="term" value="F:tRNA (guanine(37)-N1)-methyltransferase activity"/>
    <property type="evidence" value="ECO:0007669"/>
    <property type="project" value="UniProtKB-UniRule"/>
</dbReference>
<dbReference type="FunFam" id="3.40.1280.10:FF:000001">
    <property type="entry name" value="tRNA (guanine-N(1)-)-methyltransferase"/>
    <property type="match status" value="1"/>
</dbReference>
<protein>
    <recommendedName>
        <fullName evidence="6 15">tRNA (guanine-N(1)-)-methyltransferase</fullName>
        <ecNumber evidence="5 15">2.1.1.228</ecNumber>
    </recommendedName>
    <alternativeName>
        <fullName evidence="12 15">M1G-methyltransferase</fullName>
    </alternativeName>
    <alternativeName>
        <fullName evidence="13 15">tRNA [GM37] methyltransferase</fullName>
    </alternativeName>
</protein>
<keyword evidence="20" id="KW-1185">Reference proteome</keyword>
<organism evidence="19 20">
    <name type="scientific">Billgrantia gudaonensis</name>
    <dbReference type="NCBI Taxonomy" id="376427"/>
    <lineage>
        <taxon>Bacteria</taxon>
        <taxon>Pseudomonadati</taxon>
        <taxon>Pseudomonadota</taxon>
        <taxon>Gammaproteobacteria</taxon>
        <taxon>Oceanospirillales</taxon>
        <taxon>Halomonadaceae</taxon>
        <taxon>Billgrantia</taxon>
    </lineage>
</organism>
<evidence type="ECO:0000313" key="19">
    <source>
        <dbReference type="EMBL" id="SDJ21268.1"/>
    </source>
</evidence>
<evidence type="ECO:0000256" key="1">
    <source>
        <dbReference type="ARBA" id="ARBA00002634"/>
    </source>
</evidence>
<dbReference type="Pfam" id="PF01746">
    <property type="entry name" value="tRNA_m1G_MT"/>
    <property type="match status" value="1"/>
</dbReference>
<name>A0A1G8RW98_9GAMM</name>
<dbReference type="PANTHER" id="PTHR46417:SF1">
    <property type="entry name" value="TRNA (GUANINE-N(1)-)-METHYLTRANSFERASE"/>
    <property type="match status" value="1"/>
</dbReference>
<sequence length="268" mass="29635">MTERAAAGLWVGVVSLFPEMFEAIARHGITGRAVATGRVALEFWNPRDHATDRHRTVDDRPYGGGPGMLMKVDTLRAAIHAARQRAVEATGQRPRVIYLSPQGRRLDQRGVQELASGPPLVVVAGRYEGIDERVVEADIDEEWSIGDYVLSGGELPAMVLIDAAARLVPGVLGHQDSAVEDSFNAGLLDCPHYTRPEEIDGRRVPQVLLSGNHGAIRRWRIKQSLGRTWLRRPDLLEGRALSDEQRELLAEFIEEYADKAEVQGTAQH</sequence>
<dbReference type="InterPro" id="IPR029026">
    <property type="entry name" value="tRNA_m1G_MTases_N"/>
</dbReference>
<evidence type="ECO:0000256" key="16">
    <source>
        <dbReference type="PIRSR" id="PIRSR000386-1"/>
    </source>
</evidence>
<evidence type="ECO:0000256" key="9">
    <source>
        <dbReference type="ARBA" id="ARBA00022679"/>
    </source>
</evidence>
<dbReference type="EC" id="2.1.1.228" evidence="5 15"/>
<dbReference type="PANTHER" id="PTHR46417">
    <property type="entry name" value="TRNA (GUANINE-N(1)-)-METHYLTRANSFERASE"/>
    <property type="match status" value="1"/>
</dbReference>
<evidence type="ECO:0000256" key="12">
    <source>
        <dbReference type="ARBA" id="ARBA00029736"/>
    </source>
</evidence>
<evidence type="ECO:0000256" key="11">
    <source>
        <dbReference type="ARBA" id="ARBA00022694"/>
    </source>
</evidence>
<keyword evidence="10 15" id="KW-0949">S-adenosyl-L-methionine</keyword>
<evidence type="ECO:0000256" key="7">
    <source>
        <dbReference type="ARBA" id="ARBA00022490"/>
    </source>
</evidence>
<keyword evidence="11 15" id="KW-0819">tRNA processing</keyword>
<evidence type="ECO:0000256" key="5">
    <source>
        <dbReference type="ARBA" id="ARBA00012807"/>
    </source>
</evidence>
<keyword evidence="9 15" id="KW-0808">Transferase</keyword>
<evidence type="ECO:0000256" key="6">
    <source>
        <dbReference type="ARBA" id="ARBA00014679"/>
    </source>
</evidence>
<keyword evidence="8 15" id="KW-0489">Methyltransferase</keyword>
<feature type="domain" description="tRNA methyltransferase TRMD/TRM10-type" evidence="18">
    <location>
        <begin position="9"/>
        <end position="237"/>
    </location>
</feature>
<dbReference type="GO" id="GO:0005829">
    <property type="term" value="C:cytosol"/>
    <property type="evidence" value="ECO:0007669"/>
    <property type="project" value="TreeGrafter"/>
</dbReference>
<dbReference type="InterPro" id="IPR002649">
    <property type="entry name" value="tRNA_m1G_MeTrfase_TrmD"/>
</dbReference>
<dbReference type="PIRSF" id="PIRSF000386">
    <property type="entry name" value="tRNA_mtase"/>
    <property type="match status" value="1"/>
</dbReference>
<dbReference type="EMBL" id="FNES01000003">
    <property type="protein sequence ID" value="SDJ21268.1"/>
    <property type="molecule type" value="Genomic_DNA"/>
</dbReference>
<evidence type="ECO:0000256" key="10">
    <source>
        <dbReference type="ARBA" id="ARBA00022691"/>
    </source>
</evidence>
<comment type="catalytic activity">
    <reaction evidence="14 15 17">
        <text>guanosine(37) in tRNA + S-adenosyl-L-methionine = N(1)-methylguanosine(37) in tRNA + S-adenosyl-L-homocysteine + H(+)</text>
        <dbReference type="Rhea" id="RHEA:36899"/>
        <dbReference type="Rhea" id="RHEA-COMP:10145"/>
        <dbReference type="Rhea" id="RHEA-COMP:10147"/>
        <dbReference type="ChEBI" id="CHEBI:15378"/>
        <dbReference type="ChEBI" id="CHEBI:57856"/>
        <dbReference type="ChEBI" id="CHEBI:59789"/>
        <dbReference type="ChEBI" id="CHEBI:73542"/>
        <dbReference type="ChEBI" id="CHEBI:74269"/>
        <dbReference type="EC" id="2.1.1.228"/>
    </reaction>
</comment>
<dbReference type="InterPro" id="IPR029028">
    <property type="entry name" value="Alpha/beta_knot_MTases"/>
</dbReference>
<dbReference type="FunFam" id="1.10.1270.20:FF:000001">
    <property type="entry name" value="tRNA (guanine-N(1)-)-methyltransferase"/>
    <property type="match status" value="1"/>
</dbReference>
<dbReference type="InterPro" id="IPR023148">
    <property type="entry name" value="tRNA_m1G_MeTrfase_C_sf"/>
</dbReference>
<dbReference type="AlphaFoldDB" id="A0A1G8RW98"/>
<dbReference type="NCBIfam" id="NF000648">
    <property type="entry name" value="PRK00026.1"/>
    <property type="match status" value="1"/>
</dbReference>
<feature type="binding site" evidence="15 16">
    <location>
        <begin position="145"/>
        <end position="150"/>
    </location>
    <ligand>
        <name>S-adenosyl-L-methionine</name>
        <dbReference type="ChEBI" id="CHEBI:59789"/>
    </ligand>
</feature>
<reference evidence="19 20" key="1">
    <citation type="submission" date="2016-10" db="EMBL/GenBank/DDBJ databases">
        <authorList>
            <person name="de Groot N.N."/>
        </authorList>
    </citation>
    <scope>NUCLEOTIDE SEQUENCE [LARGE SCALE GENOMIC DNA]</scope>
    <source>
        <strain evidence="19 20">CGMCC 1.6133</strain>
    </source>
</reference>
<keyword evidence="7 15" id="KW-0963">Cytoplasm</keyword>
<evidence type="ECO:0000313" key="20">
    <source>
        <dbReference type="Proteomes" id="UP000198525"/>
    </source>
</evidence>
<comment type="similarity">
    <text evidence="3 15 17">Belongs to the RNA methyltransferase TrmD family.</text>
</comment>
<evidence type="ECO:0000259" key="18">
    <source>
        <dbReference type="Pfam" id="PF01746"/>
    </source>
</evidence>
<evidence type="ECO:0000256" key="15">
    <source>
        <dbReference type="HAMAP-Rule" id="MF_00605"/>
    </source>
</evidence>
<dbReference type="Gene3D" id="3.40.1280.10">
    <property type="match status" value="1"/>
</dbReference>
<dbReference type="CDD" id="cd18080">
    <property type="entry name" value="TrmD-like"/>
    <property type="match status" value="1"/>
</dbReference>
<feature type="binding site" evidence="15 16">
    <location>
        <position position="125"/>
    </location>
    <ligand>
        <name>S-adenosyl-L-methionine</name>
        <dbReference type="ChEBI" id="CHEBI:59789"/>
    </ligand>
</feature>
<dbReference type="SUPFAM" id="SSF75217">
    <property type="entry name" value="alpha/beta knot"/>
    <property type="match status" value="1"/>
</dbReference>
<accession>A0A1G8RW98</accession>
<evidence type="ECO:0000256" key="17">
    <source>
        <dbReference type="RuleBase" id="RU003464"/>
    </source>
</evidence>
<evidence type="ECO:0000256" key="13">
    <source>
        <dbReference type="ARBA" id="ARBA00033392"/>
    </source>
</evidence>
<gene>
    <name evidence="15" type="primary">trmD</name>
    <name evidence="19" type="ORF">SAMN04487954_103348</name>
</gene>
<comment type="subunit">
    <text evidence="4 15 17">Homodimer.</text>
</comment>
<evidence type="ECO:0000256" key="4">
    <source>
        <dbReference type="ARBA" id="ARBA00011738"/>
    </source>
</evidence>
<comment type="function">
    <text evidence="1 15 17">Specifically methylates guanosine-37 in various tRNAs.</text>
</comment>
<comment type="subcellular location">
    <subcellularLocation>
        <location evidence="2 15 17">Cytoplasm</location>
    </subcellularLocation>
</comment>
<evidence type="ECO:0000256" key="3">
    <source>
        <dbReference type="ARBA" id="ARBA00007630"/>
    </source>
</evidence>
<evidence type="ECO:0000256" key="8">
    <source>
        <dbReference type="ARBA" id="ARBA00022603"/>
    </source>
</evidence>